<dbReference type="SUPFAM" id="SSF56672">
    <property type="entry name" value="DNA/RNA polymerases"/>
    <property type="match status" value="1"/>
</dbReference>
<dbReference type="GO" id="GO:0003824">
    <property type="term" value="F:catalytic activity"/>
    <property type="evidence" value="ECO:0007669"/>
    <property type="project" value="InterPro"/>
</dbReference>
<feature type="domain" description="Reverse transcriptase" evidence="2">
    <location>
        <begin position="666"/>
        <end position="731"/>
    </location>
</feature>
<feature type="region of interest" description="Disordered" evidence="1">
    <location>
        <begin position="43"/>
        <end position="80"/>
    </location>
</feature>
<dbReference type="Proteomes" id="UP000504610">
    <property type="component" value="Chromosome 6"/>
</dbReference>
<dbReference type="Pfam" id="PF00078">
    <property type="entry name" value="RVT_1"/>
    <property type="match status" value="2"/>
</dbReference>
<dbReference type="GeneID" id="130496838"/>
<dbReference type="OrthoDB" id="1111338at2759"/>
<sequence>MKRKDKKSRTDRSLTPAKENIEVEKLGPPELEIVLEAEVGKERSIQERRSAIYKSGGRSNEEKSNTKPEEDSKTDKSDKEVWNTVSPAKMGRSLFNKLKEVDVEVSVSKFSVLSIVEMEEGEVLLEENFDPEIETEIMEIQDDQEDSMIEQQVQEETKVGKRRGRKPKTQDENPGRKLLWEDVCNHQDSALFRSKAWIIVGDFNEILEGDDSSVFAEYGRVPGGMRDFQEMAQHCSLVDMGWQGPRFTWCNKREDGVICKKLDRVLVNDRALQQCKIQLVAPTEAIRRPFKYVNAIGKIESFLPTVKEYWDSTPRLFHSTAAMFLFSEKLKFLKPIIRMLGREKLGNLTKKAKEAHDNLCEKQKMTLSIPTTQSIQEEAVAYERWLHVASLEEDFLKQKAKLHWLEVGYQNNKTFHNAIKTRHAQNTIREIRCSNGTIVTKQEDIKEEAVRFFSDFLNQIPEDYCGASVEELEDLLEFRCTEEDCRSLDSEVSEEEIRRVLFAMPANKSPGPYGFPCEFFKTTWSIIAQDFVIAVQSVFRYGFLPKGVNSTILALVPKKTDSLVMRDFRPIACCNVLYKVVSKVIANRLKVILPRLVLENQSAFIKGILLMENVLLASELVKDYHKEAVSPRCVMKIDISKAFDSVQWDFVLRSLEAIGVPLRINKAAKDRLFKLHPRCKDLSITHLCFADDLMVFVEGTKASIEGVLSVFEGFAKWSGLNISIEKSTVYMAGVEAEEKSRILENFPFAEGLPSKCIKEIEQLCASFLWTGPELKSSGAKVSWEVICSLKDEGGLGIRALEEVNLVYGLKLVWRMLTGESLWGKWVTGTLLKHRSFWEIKSSTHMGSWMWKKMLKLRDIAKKFYKMEVGNGRHISFWFDNWSARGEIFEILGDRGIIKMGIRREATLYEAALSRRRRRKHRIEILKELETNLDSIKEAICNRGEDISLWRGRMGYKDKFSTRETWEEIRTDRVKQSWTKGV</sequence>
<accession>A0A9W3C1B5</accession>
<reference evidence="5" key="2">
    <citation type="submission" date="2025-08" db="UniProtKB">
        <authorList>
            <consortium name="RefSeq"/>
        </authorList>
    </citation>
    <scope>IDENTIFICATION</scope>
    <source>
        <tissue evidence="5">Leaf</tissue>
    </source>
</reference>
<reference evidence="4" key="1">
    <citation type="journal article" date="2019" name="Database">
        <title>The radish genome database (RadishGD): an integrated information resource for radish genomics.</title>
        <authorList>
            <person name="Yu H.J."/>
            <person name="Baek S."/>
            <person name="Lee Y.J."/>
            <person name="Cho A."/>
            <person name="Mun J.H."/>
        </authorList>
    </citation>
    <scope>NUCLEOTIDE SEQUENCE [LARGE SCALE GENOMIC DNA]</scope>
    <source>
        <strain evidence="4">cv. WK10039</strain>
    </source>
</reference>
<dbReference type="AlphaFoldDB" id="A0A9W3C1B5"/>
<evidence type="ECO:0000259" key="2">
    <source>
        <dbReference type="Pfam" id="PF00078"/>
    </source>
</evidence>
<keyword evidence="4" id="KW-1185">Reference proteome</keyword>
<organism evidence="4 5">
    <name type="scientific">Raphanus sativus</name>
    <name type="common">Radish</name>
    <name type="synonym">Raphanus raphanistrum var. sativus</name>
    <dbReference type="NCBI Taxonomy" id="3726"/>
    <lineage>
        <taxon>Eukaryota</taxon>
        <taxon>Viridiplantae</taxon>
        <taxon>Streptophyta</taxon>
        <taxon>Embryophyta</taxon>
        <taxon>Tracheophyta</taxon>
        <taxon>Spermatophyta</taxon>
        <taxon>Magnoliopsida</taxon>
        <taxon>eudicotyledons</taxon>
        <taxon>Gunneridae</taxon>
        <taxon>Pentapetalae</taxon>
        <taxon>rosids</taxon>
        <taxon>malvids</taxon>
        <taxon>Brassicales</taxon>
        <taxon>Brassicaceae</taxon>
        <taxon>Brassiceae</taxon>
        <taxon>Raphanus</taxon>
    </lineage>
</organism>
<dbReference type="PANTHER" id="PTHR31635">
    <property type="entry name" value="REVERSE TRANSCRIPTASE DOMAIN-CONTAINING PROTEIN-RELATED"/>
    <property type="match status" value="1"/>
</dbReference>
<dbReference type="SUPFAM" id="SSF56219">
    <property type="entry name" value="DNase I-like"/>
    <property type="match status" value="1"/>
</dbReference>
<evidence type="ECO:0000313" key="5">
    <source>
        <dbReference type="RefSeq" id="XP_056845375.1"/>
    </source>
</evidence>
<feature type="compositionally biased region" description="Basic and acidic residues" evidence="1">
    <location>
        <begin position="59"/>
        <end position="80"/>
    </location>
</feature>
<evidence type="ECO:0000256" key="1">
    <source>
        <dbReference type="SAM" id="MobiDB-lite"/>
    </source>
</evidence>
<dbReference type="Pfam" id="PF03372">
    <property type="entry name" value="Exo_endo_phos"/>
    <property type="match status" value="1"/>
</dbReference>
<dbReference type="KEGG" id="rsz:130496838"/>
<protein>
    <submittedName>
        <fullName evidence="5">Uncharacterized protein LOC130496838</fullName>
    </submittedName>
</protein>
<evidence type="ECO:0000313" key="4">
    <source>
        <dbReference type="Proteomes" id="UP000504610"/>
    </source>
</evidence>
<dbReference type="InterPro" id="IPR036691">
    <property type="entry name" value="Endo/exonu/phosph_ase_sf"/>
</dbReference>
<dbReference type="InterPro" id="IPR043502">
    <property type="entry name" value="DNA/RNA_pol_sf"/>
</dbReference>
<name>A0A9W3C1B5_RAPSA</name>
<dbReference type="RefSeq" id="XP_056845375.1">
    <property type="nucleotide sequence ID" value="XM_056989395.1"/>
</dbReference>
<feature type="domain" description="Reverse transcriptase" evidence="2">
    <location>
        <begin position="556"/>
        <end position="662"/>
    </location>
</feature>
<dbReference type="Gene3D" id="3.60.10.10">
    <property type="entry name" value="Endonuclease/exonuclease/phosphatase"/>
    <property type="match status" value="1"/>
</dbReference>
<gene>
    <name evidence="5" type="primary">LOC130496838</name>
</gene>
<dbReference type="InterPro" id="IPR000477">
    <property type="entry name" value="RT_dom"/>
</dbReference>
<dbReference type="InterPro" id="IPR005135">
    <property type="entry name" value="Endo/exonuclease/phosphatase"/>
</dbReference>
<proteinExistence type="predicted"/>
<feature type="region of interest" description="Disordered" evidence="1">
    <location>
        <begin position="1"/>
        <end position="27"/>
    </location>
</feature>
<dbReference type="CDD" id="cd01650">
    <property type="entry name" value="RT_nLTR_like"/>
    <property type="match status" value="1"/>
</dbReference>
<evidence type="ECO:0000259" key="3">
    <source>
        <dbReference type="Pfam" id="PF03372"/>
    </source>
</evidence>
<dbReference type="PANTHER" id="PTHR31635:SF196">
    <property type="entry name" value="REVERSE TRANSCRIPTASE DOMAIN-CONTAINING PROTEIN-RELATED"/>
    <property type="match status" value="1"/>
</dbReference>
<feature type="domain" description="Endonuclease/exonuclease/phosphatase" evidence="3">
    <location>
        <begin position="180"/>
        <end position="279"/>
    </location>
</feature>
<feature type="region of interest" description="Disordered" evidence="1">
    <location>
        <begin position="154"/>
        <end position="174"/>
    </location>
</feature>